<comment type="caution">
    <text evidence="4">The sequence shown here is derived from an EMBL/GenBank/DDBJ whole genome shotgun (WGS) entry which is preliminary data.</text>
</comment>
<organism evidence="4 5">
    <name type="scientific">Paractinoplanes bogorensis</name>
    <dbReference type="NCBI Taxonomy" id="1610840"/>
    <lineage>
        <taxon>Bacteria</taxon>
        <taxon>Bacillati</taxon>
        <taxon>Actinomycetota</taxon>
        <taxon>Actinomycetes</taxon>
        <taxon>Micromonosporales</taxon>
        <taxon>Micromonosporaceae</taxon>
        <taxon>Paractinoplanes</taxon>
    </lineage>
</organism>
<keyword evidence="2" id="KW-0812">Transmembrane</keyword>
<gene>
    <name evidence="4" type="ORF">KOI35_37500</name>
</gene>
<feature type="compositionally biased region" description="Low complexity" evidence="1">
    <location>
        <begin position="119"/>
        <end position="153"/>
    </location>
</feature>
<name>A0ABS5Z0K7_9ACTN</name>
<protein>
    <submittedName>
        <fullName evidence="4">Ricin-type beta-trefoil lectin domain protein</fullName>
    </submittedName>
</protein>
<sequence>MADNVSREDPVLVRPYVKAVAEAEKAPDEVPETWPEEALRPEEGDTVVQEAVEDGPAAPPAKPKRDLTRVAILAGGVALALGVTGYLIFGPAADPALPQPGAVLPAMPGQPPLNPGQRASAAPSTAASVSASVSPSASVSATPSTSVSPLTPASDPPPSSAVPADPTLTPPATDRTGSVTAASGRCLMLGGLLGTSGSPVQVSGCASVPYQSFTLAADGTLRVNGRCAQGGDDGTVRVSGCDGDSAQWRAGGDGTLVTDGGCLTDPGRSGATTTVSACSGASSQSWTLP</sequence>
<evidence type="ECO:0000256" key="2">
    <source>
        <dbReference type="SAM" id="Phobius"/>
    </source>
</evidence>
<dbReference type="SMART" id="SM00458">
    <property type="entry name" value="RICIN"/>
    <property type="match status" value="1"/>
</dbReference>
<proteinExistence type="predicted"/>
<dbReference type="SUPFAM" id="SSF50370">
    <property type="entry name" value="Ricin B-like lectins"/>
    <property type="match status" value="1"/>
</dbReference>
<keyword evidence="5" id="KW-1185">Reference proteome</keyword>
<keyword evidence="2" id="KW-1133">Transmembrane helix</keyword>
<dbReference type="RefSeq" id="WP_215793579.1">
    <property type="nucleotide sequence ID" value="NZ_JAHKKG010000014.1"/>
</dbReference>
<dbReference type="InterPro" id="IPR035992">
    <property type="entry name" value="Ricin_B-like_lectins"/>
</dbReference>
<feature type="compositionally biased region" description="Low complexity" evidence="1">
    <location>
        <begin position="161"/>
        <end position="176"/>
    </location>
</feature>
<evidence type="ECO:0000313" key="5">
    <source>
        <dbReference type="Proteomes" id="UP001519654"/>
    </source>
</evidence>
<reference evidence="4 5" key="1">
    <citation type="submission" date="2021-06" db="EMBL/GenBank/DDBJ databases">
        <title>Actinoplanes lichenicola sp. nov., and Actinoplanes ovalisporus sp. nov., isolated from lichen in Thailand.</title>
        <authorList>
            <person name="Saeng-In P."/>
            <person name="Kanchanasin P."/>
            <person name="Yuki M."/>
            <person name="Kudo T."/>
            <person name="Ohkuma M."/>
            <person name="Phongsopitanun W."/>
            <person name="Tanasupawat S."/>
        </authorList>
    </citation>
    <scope>NUCLEOTIDE SEQUENCE [LARGE SCALE GENOMIC DNA]</scope>
    <source>
        <strain evidence="4 5">NBRC 110975</strain>
    </source>
</reference>
<evidence type="ECO:0000313" key="4">
    <source>
        <dbReference type="EMBL" id="MBU2669223.1"/>
    </source>
</evidence>
<dbReference type="PROSITE" id="PS50231">
    <property type="entry name" value="RICIN_B_LECTIN"/>
    <property type="match status" value="1"/>
</dbReference>
<feature type="domain" description="Ricin B lectin" evidence="3">
    <location>
        <begin position="176"/>
        <end position="289"/>
    </location>
</feature>
<feature type="transmembrane region" description="Helical" evidence="2">
    <location>
        <begin position="70"/>
        <end position="89"/>
    </location>
</feature>
<feature type="region of interest" description="Disordered" evidence="1">
    <location>
        <begin position="103"/>
        <end position="179"/>
    </location>
</feature>
<dbReference type="InterPro" id="IPR000772">
    <property type="entry name" value="Ricin_B_lectin"/>
</dbReference>
<keyword evidence="2" id="KW-0472">Membrane</keyword>
<evidence type="ECO:0000259" key="3">
    <source>
        <dbReference type="SMART" id="SM00458"/>
    </source>
</evidence>
<dbReference type="Pfam" id="PF00652">
    <property type="entry name" value="Ricin_B_lectin"/>
    <property type="match status" value="1"/>
</dbReference>
<dbReference type="Proteomes" id="UP001519654">
    <property type="component" value="Unassembled WGS sequence"/>
</dbReference>
<dbReference type="Gene3D" id="2.80.10.50">
    <property type="match status" value="1"/>
</dbReference>
<dbReference type="EMBL" id="JAHKKG010000014">
    <property type="protein sequence ID" value="MBU2669223.1"/>
    <property type="molecule type" value="Genomic_DNA"/>
</dbReference>
<evidence type="ECO:0000256" key="1">
    <source>
        <dbReference type="SAM" id="MobiDB-lite"/>
    </source>
</evidence>
<accession>A0ABS5Z0K7</accession>